<dbReference type="EMBL" id="CQPA01000078">
    <property type="protein sequence ID" value="CNV26185.1"/>
    <property type="molecule type" value="Genomic_DNA"/>
</dbReference>
<evidence type="ECO:0000313" key="5">
    <source>
        <dbReference type="Proteomes" id="UP000042394"/>
    </source>
</evidence>
<dbReference type="EMBL" id="CQPD01000016">
    <property type="protein sequence ID" value="CNU14012.1"/>
    <property type="molecule type" value="Genomic_DNA"/>
</dbReference>
<evidence type="ECO:0000313" key="2">
    <source>
        <dbReference type="EMBL" id="CNU14012.1"/>
    </source>
</evidence>
<evidence type="ECO:0000313" key="3">
    <source>
        <dbReference type="EMBL" id="CNV26185.1"/>
    </source>
</evidence>
<feature type="compositionally biased region" description="Basic residues" evidence="1">
    <location>
        <begin position="88"/>
        <end position="104"/>
    </location>
</feature>
<evidence type="ECO:0000313" key="4">
    <source>
        <dbReference type="Proteomes" id="UP000041314"/>
    </source>
</evidence>
<dbReference type="AlphaFoldDB" id="A0A655EKF9"/>
<protein>
    <submittedName>
        <fullName evidence="3">Uncharacterized protein</fullName>
    </submittedName>
</protein>
<evidence type="ECO:0000256" key="1">
    <source>
        <dbReference type="SAM" id="MobiDB-lite"/>
    </source>
</evidence>
<dbReference type="Proteomes" id="UP000042394">
    <property type="component" value="Unassembled WGS sequence"/>
</dbReference>
<feature type="region of interest" description="Disordered" evidence="1">
    <location>
        <begin position="74"/>
        <end position="104"/>
    </location>
</feature>
<gene>
    <name evidence="3" type="ORF">ERS008198_04828</name>
    <name evidence="2" type="ORF">ERS008207_01939</name>
</gene>
<sequence length="104" mass="11747">MTGTEPDAARAQKQHAFEQAMVQQVIEPAGQTQRDQYRLIESNPGNACAQTEQNDADIFQRVIGQQALNVMLHQRVQTTDKGGDHPKHQQRHAPPQRRIAAKQR</sequence>
<accession>A0A655EKF9</accession>
<reference evidence="4 5" key="1">
    <citation type="submission" date="2015-03" db="EMBL/GenBank/DDBJ databases">
        <authorList>
            <consortium name="Pathogen Informatics"/>
        </authorList>
    </citation>
    <scope>NUCLEOTIDE SEQUENCE [LARGE SCALE GENOMIC DNA]</scope>
    <source>
        <strain evidence="3 4">A1104</strain>
        <strain evidence="2 5">D4891</strain>
    </source>
</reference>
<organism evidence="3 4">
    <name type="scientific">Salmonella enterica subsp. enterica serovar Bovismorbificans</name>
    <dbReference type="NCBI Taxonomy" id="58097"/>
    <lineage>
        <taxon>Bacteria</taxon>
        <taxon>Pseudomonadati</taxon>
        <taxon>Pseudomonadota</taxon>
        <taxon>Gammaproteobacteria</taxon>
        <taxon>Enterobacterales</taxon>
        <taxon>Enterobacteriaceae</taxon>
        <taxon>Salmonella</taxon>
    </lineage>
</organism>
<proteinExistence type="predicted"/>
<name>A0A655EKF9_SALET</name>
<dbReference type="Proteomes" id="UP000041314">
    <property type="component" value="Unassembled WGS sequence"/>
</dbReference>